<organism evidence="1 2">
    <name type="scientific">Tetranychus urticae</name>
    <name type="common">Two-spotted spider mite</name>
    <dbReference type="NCBI Taxonomy" id="32264"/>
    <lineage>
        <taxon>Eukaryota</taxon>
        <taxon>Metazoa</taxon>
        <taxon>Ecdysozoa</taxon>
        <taxon>Arthropoda</taxon>
        <taxon>Chelicerata</taxon>
        <taxon>Arachnida</taxon>
        <taxon>Acari</taxon>
        <taxon>Acariformes</taxon>
        <taxon>Trombidiformes</taxon>
        <taxon>Prostigmata</taxon>
        <taxon>Eleutherengona</taxon>
        <taxon>Raphignathae</taxon>
        <taxon>Tetranychoidea</taxon>
        <taxon>Tetranychidae</taxon>
        <taxon>Tetranychus</taxon>
    </lineage>
</organism>
<reference evidence="2" key="1">
    <citation type="submission" date="2011-08" db="EMBL/GenBank/DDBJ databases">
        <authorList>
            <person name="Rombauts S."/>
        </authorList>
    </citation>
    <scope>NUCLEOTIDE SEQUENCE</scope>
    <source>
        <strain evidence="2">London</strain>
    </source>
</reference>
<evidence type="ECO:0000313" key="1">
    <source>
        <dbReference type="EnsemblMetazoa" id="tetur11g06090.1"/>
    </source>
</evidence>
<keyword evidence="2" id="KW-1185">Reference proteome</keyword>
<reference evidence="1" key="2">
    <citation type="submission" date="2015-06" db="UniProtKB">
        <authorList>
            <consortium name="EnsemblMetazoa"/>
        </authorList>
    </citation>
    <scope>IDENTIFICATION</scope>
</reference>
<dbReference type="AlphaFoldDB" id="T1KHY6"/>
<protein>
    <submittedName>
        <fullName evidence="1">Uncharacterized protein</fullName>
    </submittedName>
</protein>
<dbReference type="Proteomes" id="UP000015104">
    <property type="component" value="Unassembled WGS sequence"/>
</dbReference>
<proteinExistence type="predicted"/>
<dbReference type="HOGENOM" id="CLU_2963791_0_0_1"/>
<sequence length="59" mass="6815">MEAKSGSYELLQKSLKITLKTYTVIINSYLQECSLHLHAYLNIEKLRLKTANQHSTNAY</sequence>
<accession>T1KHY6</accession>
<dbReference type="EMBL" id="CAEY01000080">
    <property type="status" value="NOT_ANNOTATED_CDS"/>
    <property type="molecule type" value="Genomic_DNA"/>
</dbReference>
<name>T1KHY6_TETUR</name>
<dbReference type="EnsemblMetazoa" id="tetur11g06090.1">
    <property type="protein sequence ID" value="tetur11g06090.1"/>
    <property type="gene ID" value="tetur11g06090"/>
</dbReference>
<evidence type="ECO:0000313" key="2">
    <source>
        <dbReference type="Proteomes" id="UP000015104"/>
    </source>
</evidence>